<gene>
    <name evidence="3" type="ORF">PV399_39535</name>
    <name evidence="4" type="ORF">PV666_00715</name>
</gene>
<dbReference type="InterPro" id="IPR011761">
    <property type="entry name" value="ATP-grasp"/>
</dbReference>
<proteinExistence type="predicted"/>
<dbReference type="GO" id="GO:0005737">
    <property type="term" value="C:cytoplasm"/>
    <property type="evidence" value="ECO:0007669"/>
    <property type="project" value="TreeGrafter"/>
</dbReference>
<dbReference type="GeneID" id="69804533"/>
<organism evidence="3 6">
    <name type="scientific">Streptomyces acidiscabies</name>
    <dbReference type="NCBI Taxonomy" id="42234"/>
    <lineage>
        <taxon>Bacteria</taxon>
        <taxon>Bacillati</taxon>
        <taxon>Actinomycetota</taxon>
        <taxon>Actinomycetes</taxon>
        <taxon>Kitasatosporales</taxon>
        <taxon>Streptomycetaceae</taxon>
        <taxon>Streptomyces</taxon>
    </lineage>
</organism>
<evidence type="ECO:0000313" key="6">
    <source>
        <dbReference type="Proteomes" id="UP001282288"/>
    </source>
</evidence>
<evidence type="ECO:0000256" key="1">
    <source>
        <dbReference type="PROSITE-ProRule" id="PRU00409"/>
    </source>
</evidence>
<dbReference type="PANTHER" id="PTHR21621:SF0">
    <property type="entry name" value="BETA-CITRYLGLUTAMATE SYNTHASE B-RELATED"/>
    <property type="match status" value="1"/>
</dbReference>
<reference evidence="3 5" key="1">
    <citation type="journal article" date="2023" name="Microb. Genom.">
        <title>Mesoterricola silvestris gen. nov., sp. nov., Mesoterricola sediminis sp. nov., Geothrix oryzae sp. nov., Geothrix edaphica sp. nov., Geothrix rubra sp. nov., and Geothrix limicola sp. nov., six novel members of Acidobacteriota isolated from soils.</title>
        <authorList>
            <person name="Weisberg A.J."/>
            <person name="Pearce E."/>
            <person name="Kramer C.G."/>
            <person name="Chang J.H."/>
            <person name="Clarke C.R."/>
        </authorList>
    </citation>
    <scope>NUCLEOTIDE SEQUENCE</scope>
    <source>
        <strain evidence="4 5">NB05-1H</strain>
        <strain evidence="3">NRRL_B-16521</strain>
    </source>
</reference>
<name>A0AAP6EKA1_9ACTN</name>
<dbReference type="GO" id="GO:0009432">
    <property type="term" value="P:SOS response"/>
    <property type="evidence" value="ECO:0007669"/>
    <property type="project" value="TreeGrafter"/>
</dbReference>
<dbReference type="EMBL" id="JARAWP010000001">
    <property type="protein sequence ID" value="MDX3016408.1"/>
    <property type="molecule type" value="Genomic_DNA"/>
</dbReference>
<accession>A0AAP6EKA1</accession>
<dbReference type="AlphaFoldDB" id="A0AAP6EKA1"/>
<dbReference type="GO" id="GO:0018169">
    <property type="term" value="F:ribosomal S6-glutamic acid ligase activity"/>
    <property type="evidence" value="ECO:0007669"/>
    <property type="project" value="TreeGrafter"/>
</dbReference>
<feature type="domain" description="ATP-grasp" evidence="2">
    <location>
        <begin position="122"/>
        <end position="305"/>
    </location>
</feature>
<comment type="caution">
    <text evidence="3">The sequence shown here is derived from an EMBL/GenBank/DDBJ whole genome shotgun (WGS) entry which is preliminary data.</text>
</comment>
<dbReference type="GO" id="GO:0005524">
    <property type="term" value="F:ATP binding"/>
    <property type="evidence" value="ECO:0007669"/>
    <property type="project" value="UniProtKB-UniRule"/>
</dbReference>
<dbReference type="Pfam" id="PF21068">
    <property type="entry name" value="ATPgraspMvdD"/>
    <property type="match status" value="1"/>
</dbReference>
<dbReference type="PROSITE" id="PS50975">
    <property type="entry name" value="ATP_GRASP"/>
    <property type="match status" value="1"/>
</dbReference>
<dbReference type="SUPFAM" id="SSF56059">
    <property type="entry name" value="Glutathione synthetase ATP-binding domain-like"/>
    <property type="match status" value="1"/>
</dbReference>
<protein>
    <recommendedName>
        <fullName evidence="2">ATP-grasp domain-containing protein</fullName>
    </recommendedName>
</protein>
<dbReference type="PANTHER" id="PTHR21621">
    <property type="entry name" value="RIBOSOMAL PROTEIN S6 MODIFICATION PROTEIN"/>
    <property type="match status" value="1"/>
</dbReference>
<evidence type="ECO:0000259" key="2">
    <source>
        <dbReference type="PROSITE" id="PS50975"/>
    </source>
</evidence>
<dbReference type="Proteomes" id="UP001272987">
    <property type="component" value="Unassembled WGS sequence"/>
</dbReference>
<keyword evidence="5" id="KW-1185">Reference proteome</keyword>
<evidence type="ECO:0000313" key="5">
    <source>
        <dbReference type="Proteomes" id="UP001272987"/>
    </source>
</evidence>
<keyword evidence="1" id="KW-0547">Nucleotide-binding</keyword>
<evidence type="ECO:0000313" key="3">
    <source>
        <dbReference type="EMBL" id="MDX2965763.1"/>
    </source>
</evidence>
<dbReference type="EMBL" id="JARAWC010000045">
    <property type="protein sequence ID" value="MDX2965763.1"/>
    <property type="molecule type" value="Genomic_DNA"/>
</dbReference>
<sequence>MDSPYDAGTDLVVERLFTAGVPVFRFDTREFPGEISVRATLGDGEWAGSLETPHRRVELSDVGAVFWNRPRLFEFPDLSEADAHWARGAARIGFGGVLTSLPVPYLNHPAKASAAEFKPVQLRTAHMSGLSTPRTLITSDSAAVREFAAEIGTPLITKPLGSPYITHSAGTESMYTREVSLETLDGVETTAHLFQERVPKAYEVRLTYIGGTCRAVRIDAGSDISRVDWRADYDSLKYSPIETPAEVAFGVTVYTARLGLEYAAFDFVVRPGGEWVFLEANPSGQWAWLEAQGARIAEYISRTLERWCHL</sequence>
<evidence type="ECO:0000313" key="4">
    <source>
        <dbReference type="EMBL" id="MDX3016408.1"/>
    </source>
</evidence>
<dbReference type="InterPro" id="IPR048936">
    <property type="entry name" value="MvdD-like_ATPgrasp"/>
</dbReference>
<dbReference type="GO" id="GO:0046872">
    <property type="term" value="F:metal ion binding"/>
    <property type="evidence" value="ECO:0007669"/>
    <property type="project" value="InterPro"/>
</dbReference>
<dbReference type="Gene3D" id="3.30.470.20">
    <property type="entry name" value="ATP-grasp fold, B domain"/>
    <property type="match status" value="1"/>
</dbReference>
<dbReference type="RefSeq" id="WP_223786139.1">
    <property type="nucleotide sequence ID" value="NZ_BCMK01000026.1"/>
</dbReference>
<keyword evidence="1" id="KW-0067">ATP-binding</keyword>
<dbReference type="Proteomes" id="UP001282288">
    <property type="component" value="Unassembled WGS sequence"/>
</dbReference>